<evidence type="ECO:0000313" key="2">
    <source>
        <dbReference type="Proteomes" id="UP001055811"/>
    </source>
</evidence>
<dbReference type="EMBL" id="CM042012">
    <property type="protein sequence ID" value="KAI3753748.1"/>
    <property type="molecule type" value="Genomic_DNA"/>
</dbReference>
<reference evidence="2" key="1">
    <citation type="journal article" date="2022" name="Mol. Ecol. Resour.">
        <title>The genomes of chicory, endive, great burdock and yacon provide insights into Asteraceae palaeo-polyploidization history and plant inulin production.</title>
        <authorList>
            <person name="Fan W."/>
            <person name="Wang S."/>
            <person name="Wang H."/>
            <person name="Wang A."/>
            <person name="Jiang F."/>
            <person name="Liu H."/>
            <person name="Zhao H."/>
            <person name="Xu D."/>
            <person name="Zhang Y."/>
        </authorList>
    </citation>
    <scope>NUCLEOTIDE SEQUENCE [LARGE SCALE GENOMIC DNA]</scope>
    <source>
        <strain evidence="2">cv. Punajuju</strain>
    </source>
</reference>
<comment type="caution">
    <text evidence="1">The sequence shown here is derived from an EMBL/GenBank/DDBJ whole genome shotgun (WGS) entry which is preliminary data.</text>
</comment>
<name>A0ACB9E551_CICIN</name>
<proteinExistence type="predicted"/>
<protein>
    <submittedName>
        <fullName evidence="1">Uncharacterized protein</fullName>
    </submittedName>
</protein>
<reference evidence="1 2" key="2">
    <citation type="journal article" date="2022" name="Mol. Ecol. Resour.">
        <title>The genomes of chicory, endive, great burdock and yacon provide insights into Asteraceae paleo-polyploidization history and plant inulin production.</title>
        <authorList>
            <person name="Fan W."/>
            <person name="Wang S."/>
            <person name="Wang H."/>
            <person name="Wang A."/>
            <person name="Jiang F."/>
            <person name="Liu H."/>
            <person name="Zhao H."/>
            <person name="Xu D."/>
            <person name="Zhang Y."/>
        </authorList>
    </citation>
    <scope>NUCLEOTIDE SEQUENCE [LARGE SCALE GENOMIC DNA]</scope>
    <source>
        <strain evidence="2">cv. Punajuju</strain>
        <tissue evidence="1">Leaves</tissue>
    </source>
</reference>
<sequence length="132" mass="15040">MGERRLPRDANGERRRRWSGRCSRRRYSPMEEMPSRRRRSLQSDGGDEAERSAGEAVREAVVGDVAGVAAMRERCRMQIRMDRDDGGGLQQREREKRVTKKMLASVPVVDVEEATMAVEKTSDVTMVLFALL</sequence>
<accession>A0ACB9E551</accession>
<organism evidence="1 2">
    <name type="scientific">Cichorium intybus</name>
    <name type="common">Chicory</name>
    <dbReference type="NCBI Taxonomy" id="13427"/>
    <lineage>
        <taxon>Eukaryota</taxon>
        <taxon>Viridiplantae</taxon>
        <taxon>Streptophyta</taxon>
        <taxon>Embryophyta</taxon>
        <taxon>Tracheophyta</taxon>
        <taxon>Spermatophyta</taxon>
        <taxon>Magnoliopsida</taxon>
        <taxon>eudicotyledons</taxon>
        <taxon>Gunneridae</taxon>
        <taxon>Pentapetalae</taxon>
        <taxon>asterids</taxon>
        <taxon>campanulids</taxon>
        <taxon>Asterales</taxon>
        <taxon>Asteraceae</taxon>
        <taxon>Cichorioideae</taxon>
        <taxon>Cichorieae</taxon>
        <taxon>Cichoriinae</taxon>
        <taxon>Cichorium</taxon>
    </lineage>
</organism>
<keyword evidence="2" id="KW-1185">Reference proteome</keyword>
<evidence type="ECO:0000313" key="1">
    <source>
        <dbReference type="EMBL" id="KAI3753748.1"/>
    </source>
</evidence>
<dbReference type="Proteomes" id="UP001055811">
    <property type="component" value="Linkage Group LG04"/>
</dbReference>
<gene>
    <name evidence="1" type="ORF">L2E82_25810</name>
</gene>